<keyword evidence="2" id="KW-0238">DNA-binding</keyword>
<keyword evidence="3" id="KW-0804">Transcription</keyword>
<protein>
    <submittedName>
        <fullName evidence="6">GntR family transcriptional regulator</fullName>
    </submittedName>
</protein>
<dbReference type="CDD" id="cd07377">
    <property type="entry name" value="WHTH_GntR"/>
    <property type="match status" value="1"/>
</dbReference>
<reference evidence="6 7" key="1">
    <citation type="submission" date="2015-10" db="EMBL/GenBank/DDBJ databases">
        <title>Draft genome sequence of Streptomyces corchorusii DSM 40340, type strain for the species Streptomyces corchorusii.</title>
        <authorList>
            <person name="Ruckert C."/>
            <person name="Winkler A."/>
            <person name="Kalinowski J."/>
            <person name="Kampfer P."/>
            <person name="Glaeser S."/>
        </authorList>
    </citation>
    <scope>NUCLEOTIDE SEQUENCE [LARGE SCALE GENOMIC DNA]</scope>
    <source>
        <strain evidence="6 7">DSM 40340</strain>
    </source>
</reference>
<evidence type="ECO:0000313" key="7">
    <source>
        <dbReference type="Proteomes" id="UP000053398"/>
    </source>
</evidence>
<dbReference type="Gene3D" id="1.20.120.530">
    <property type="entry name" value="GntR ligand-binding domain-like"/>
    <property type="match status" value="1"/>
</dbReference>
<dbReference type="GO" id="GO:0003677">
    <property type="term" value="F:DNA binding"/>
    <property type="evidence" value="ECO:0007669"/>
    <property type="project" value="UniProtKB-KW"/>
</dbReference>
<evidence type="ECO:0000313" key="6">
    <source>
        <dbReference type="EMBL" id="KUN18547.1"/>
    </source>
</evidence>
<dbReference type="SMART" id="SM00895">
    <property type="entry name" value="FCD"/>
    <property type="match status" value="1"/>
</dbReference>
<dbReference type="GO" id="GO:0003700">
    <property type="term" value="F:DNA-binding transcription factor activity"/>
    <property type="evidence" value="ECO:0007669"/>
    <property type="project" value="InterPro"/>
</dbReference>
<keyword evidence="7" id="KW-1185">Reference proteome</keyword>
<proteinExistence type="predicted"/>
<gene>
    <name evidence="6" type="ORF">AQJ11_34515</name>
</gene>
<dbReference type="EMBL" id="LMWP01000043">
    <property type="protein sequence ID" value="KUN18547.1"/>
    <property type="molecule type" value="Genomic_DNA"/>
</dbReference>
<dbReference type="Pfam" id="PF00392">
    <property type="entry name" value="GntR"/>
    <property type="match status" value="1"/>
</dbReference>
<evidence type="ECO:0000256" key="3">
    <source>
        <dbReference type="ARBA" id="ARBA00023163"/>
    </source>
</evidence>
<feature type="region of interest" description="Disordered" evidence="4">
    <location>
        <begin position="252"/>
        <end position="283"/>
    </location>
</feature>
<dbReference type="Proteomes" id="UP000053398">
    <property type="component" value="Unassembled WGS sequence"/>
</dbReference>
<sequence length="283" mass="30612">MADPSRVSDAGDDEASRPYRPGYELVAEQLLDYIAEQKLRPGDRLPTEQGLAQILGASRNVTREAVKVLAAIGRLSVRRGAGIFVAETSNGLVEDSLSHFRPTSMEDVLMLLDYRTVIESETARRAATLATPIEVRDIREAAQASLAAAERNDGHEFARGDKAFHDAVGAASHNLFLRSSVAGVRRLASQSDVLLFHGDAPGSLEVAARQHLAIAEAVAAGEADLAQKLMVEHIATTRSQFERKIRDRLFNLGDRATATEAPTRPSTGTRPDDRQPPPRTSAS</sequence>
<dbReference type="InterPro" id="IPR036388">
    <property type="entry name" value="WH-like_DNA-bd_sf"/>
</dbReference>
<dbReference type="InterPro" id="IPR011711">
    <property type="entry name" value="GntR_C"/>
</dbReference>
<evidence type="ECO:0000256" key="4">
    <source>
        <dbReference type="SAM" id="MobiDB-lite"/>
    </source>
</evidence>
<dbReference type="Gene3D" id="1.10.10.10">
    <property type="entry name" value="Winged helix-like DNA-binding domain superfamily/Winged helix DNA-binding domain"/>
    <property type="match status" value="1"/>
</dbReference>
<accession>A0A101PVP3</accession>
<dbReference type="Pfam" id="PF07729">
    <property type="entry name" value="FCD"/>
    <property type="match status" value="1"/>
</dbReference>
<comment type="caution">
    <text evidence="6">The sequence shown here is derived from an EMBL/GenBank/DDBJ whole genome shotgun (WGS) entry which is preliminary data.</text>
</comment>
<feature type="domain" description="HTH gntR-type" evidence="5">
    <location>
        <begin position="20"/>
        <end position="88"/>
    </location>
</feature>
<evidence type="ECO:0000256" key="1">
    <source>
        <dbReference type="ARBA" id="ARBA00023015"/>
    </source>
</evidence>
<dbReference type="PANTHER" id="PTHR43537">
    <property type="entry name" value="TRANSCRIPTIONAL REGULATOR, GNTR FAMILY"/>
    <property type="match status" value="1"/>
</dbReference>
<name>A0A101PVP3_STRCK</name>
<dbReference type="PROSITE" id="PS50949">
    <property type="entry name" value="HTH_GNTR"/>
    <property type="match status" value="1"/>
</dbReference>
<dbReference type="SMART" id="SM00345">
    <property type="entry name" value="HTH_GNTR"/>
    <property type="match status" value="1"/>
</dbReference>
<dbReference type="RefSeq" id="WP_059265845.1">
    <property type="nucleotide sequence ID" value="NZ_KQ948366.1"/>
</dbReference>
<dbReference type="SUPFAM" id="SSF48008">
    <property type="entry name" value="GntR ligand-binding domain-like"/>
    <property type="match status" value="1"/>
</dbReference>
<evidence type="ECO:0000256" key="2">
    <source>
        <dbReference type="ARBA" id="ARBA00023125"/>
    </source>
</evidence>
<dbReference type="InterPro" id="IPR036390">
    <property type="entry name" value="WH_DNA-bd_sf"/>
</dbReference>
<keyword evidence="1" id="KW-0805">Transcription regulation</keyword>
<evidence type="ECO:0000259" key="5">
    <source>
        <dbReference type="PROSITE" id="PS50949"/>
    </source>
</evidence>
<dbReference type="AlphaFoldDB" id="A0A101PVP3"/>
<dbReference type="PANTHER" id="PTHR43537:SF5">
    <property type="entry name" value="UXU OPERON TRANSCRIPTIONAL REGULATOR"/>
    <property type="match status" value="1"/>
</dbReference>
<dbReference type="SUPFAM" id="SSF46785">
    <property type="entry name" value="Winged helix' DNA-binding domain"/>
    <property type="match status" value="1"/>
</dbReference>
<dbReference type="InterPro" id="IPR000524">
    <property type="entry name" value="Tscrpt_reg_HTH_GntR"/>
</dbReference>
<organism evidence="6 7">
    <name type="scientific">Streptomyces corchorusii</name>
    <name type="common">Streptomyces chibaensis</name>
    <dbReference type="NCBI Taxonomy" id="1903"/>
    <lineage>
        <taxon>Bacteria</taxon>
        <taxon>Bacillati</taxon>
        <taxon>Actinomycetota</taxon>
        <taxon>Actinomycetes</taxon>
        <taxon>Kitasatosporales</taxon>
        <taxon>Streptomycetaceae</taxon>
        <taxon>Streptomyces</taxon>
    </lineage>
</organism>
<dbReference type="InterPro" id="IPR008920">
    <property type="entry name" value="TF_FadR/GntR_C"/>
</dbReference>